<dbReference type="Gene3D" id="3.20.20.60">
    <property type="entry name" value="Phosphoenolpyruvate-binding domains"/>
    <property type="match status" value="1"/>
</dbReference>
<evidence type="ECO:0000256" key="5">
    <source>
        <dbReference type="ARBA" id="ARBA00022679"/>
    </source>
</evidence>
<dbReference type="EC" id="2.1.2.11" evidence="7"/>
<name>A0A397PN21_9SPHN</name>
<feature type="active site" description="Proton acceptor" evidence="7 8">
    <location>
        <position position="202"/>
    </location>
</feature>
<dbReference type="PANTHER" id="PTHR20881:SF0">
    <property type="entry name" value="3-METHYL-2-OXOBUTANOATE HYDROXYMETHYLTRANSFERASE"/>
    <property type="match status" value="1"/>
</dbReference>
<comment type="similarity">
    <text evidence="2 7">Belongs to the PanB family.</text>
</comment>
<evidence type="ECO:0000256" key="4">
    <source>
        <dbReference type="ARBA" id="ARBA00022655"/>
    </source>
</evidence>
<comment type="catalytic activity">
    <reaction evidence="7">
        <text>(6R)-5,10-methylene-5,6,7,8-tetrahydrofolate + 3-methyl-2-oxobutanoate + H2O = 2-dehydropantoate + (6S)-5,6,7,8-tetrahydrofolate</text>
        <dbReference type="Rhea" id="RHEA:11824"/>
        <dbReference type="ChEBI" id="CHEBI:11561"/>
        <dbReference type="ChEBI" id="CHEBI:11851"/>
        <dbReference type="ChEBI" id="CHEBI:15377"/>
        <dbReference type="ChEBI" id="CHEBI:15636"/>
        <dbReference type="ChEBI" id="CHEBI:57453"/>
        <dbReference type="EC" id="2.1.2.11"/>
    </reaction>
</comment>
<dbReference type="GO" id="GO:0015940">
    <property type="term" value="P:pantothenate biosynthetic process"/>
    <property type="evidence" value="ECO:0007669"/>
    <property type="project" value="UniProtKB-UniRule"/>
</dbReference>
<keyword evidence="5 7" id="KW-0808">Transferase</keyword>
<evidence type="ECO:0000256" key="10">
    <source>
        <dbReference type="PIRSR" id="PIRSR000388-3"/>
    </source>
</evidence>
<evidence type="ECO:0000256" key="6">
    <source>
        <dbReference type="ARBA" id="ARBA00056497"/>
    </source>
</evidence>
<dbReference type="PANTHER" id="PTHR20881">
    <property type="entry name" value="3-METHYL-2-OXOBUTANOATE HYDROXYMETHYLTRANSFERASE"/>
    <property type="match status" value="1"/>
</dbReference>
<feature type="binding site" evidence="7 9">
    <location>
        <position position="133"/>
    </location>
    <ligand>
        <name>3-methyl-2-oxobutanoate</name>
        <dbReference type="ChEBI" id="CHEBI:11851"/>
    </ligand>
</feature>
<feature type="binding site" evidence="7 9">
    <location>
        <position position="103"/>
    </location>
    <ligand>
        <name>3-methyl-2-oxobutanoate</name>
        <dbReference type="ChEBI" id="CHEBI:11851"/>
    </ligand>
</feature>
<dbReference type="InterPro" id="IPR040442">
    <property type="entry name" value="Pyrv_kinase-like_dom_sf"/>
</dbReference>
<gene>
    <name evidence="7" type="primary">panB</name>
    <name evidence="11" type="ORF">DFR49_1710</name>
</gene>
<dbReference type="Proteomes" id="UP000266568">
    <property type="component" value="Unassembled WGS sequence"/>
</dbReference>
<sequence>MSTTYTIDTSTSRATPVSAPMKRMTVPAIRKRKGTDQPLVMLTAYTAPMAHLFDPHCDVLLVGDSLGQVIYGLPSTVPVTLEMMAAHGSAVVRGSYHSLIVIDLPFGSYEASPVQAFESASWLMKQTGAAAVKMEGGAAMAETVRFLTERGIPVMGHVGLTPQAVNMLGGYGARGRSQEEASKIIDDGKAIAAAGAFSLVVEGVVEPIAVELTRGIDCPTIGIGASAQCDGQVLVAEDMLGLFERTPRFVKRFDDLAGRISAAVETYAGEVRSRAFPGAEQTYAPKD</sequence>
<feature type="binding site" evidence="7 10">
    <location>
        <position position="103"/>
    </location>
    <ligand>
        <name>Mg(2+)</name>
        <dbReference type="ChEBI" id="CHEBI:18420"/>
    </ligand>
</feature>
<organism evidence="11 12">
    <name type="scientific">Hephaestia caeni</name>
    <dbReference type="NCBI Taxonomy" id="645617"/>
    <lineage>
        <taxon>Bacteria</taxon>
        <taxon>Pseudomonadati</taxon>
        <taxon>Pseudomonadota</taxon>
        <taxon>Alphaproteobacteria</taxon>
        <taxon>Sphingomonadales</taxon>
        <taxon>Sphingomonadaceae</taxon>
        <taxon>Hephaestia</taxon>
    </lineage>
</organism>
<dbReference type="PIRSF" id="PIRSF000388">
    <property type="entry name" value="Pantoate_hydroxy_MeTrfase"/>
    <property type="match status" value="1"/>
</dbReference>
<dbReference type="InterPro" id="IPR015813">
    <property type="entry name" value="Pyrv/PenolPyrv_kinase-like_dom"/>
</dbReference>
<proteinExistence type="inferred from homology"/>
<reference evidence="11 12" key="1">
    <citation type="submission" date="2018-08" db="EMBL/GenBank/DDBJ databases">
        <title>Genomic Encyclopedia of Type Strains, Phase IV (KMG-IV): sequencing the most valuable type-strain genomes for metagenomic binning, comparative biology and taxonomic classification.</title>
        <authorList>
            <person name="Goeker M."/>
        </authorList>
    </citation>
    <scope>NUCLEOTIDE SEQUENCE [LARGE SCALE GENOMIC DNA]</scope>
    <source>
        <strain evidence="11 12">DSM 25527</strain>
    </source>
</reference>
<dbReference type="HAMAP" id="MF_00156">
    <property type="entry name" value="PanB"/>
    <property type="match status" value="1"/>
</dbReference>
<feature type="binding site" evidence="7 9">
    <location>
        <begin position="64"/>
        <end position="65"/>
    </location>
    <ligand>
        <name>3-methyl-2-oxobutanoate</name>
        <dbReference type="ChEBI" id="CHEBI:11851"/>
    </ligand>
</feature>
<dbReference type="NCBIfam" id="TIGR00222">
    <property type="entry name" value="panB"/>
    <property type="match status" value="1"/>
</dbReference>
<evidence type="ECO:0000256" key="7">
    <source>
        <dbReference type="HAMAP-Rule" id="MF_00156"/>
    </source>
</evidence>
<comment type="caution">
    <text evidence="11">The sequence shown here is derived from an EMBL/GenBank/DDBJ whole genome shotgun (WGS) entry which is preliminary data.</text>
</comment>
<evidence type="ECO:0000256" key="9">
    <source>
        <dbReference type="PIRSR" id="PIRSR000388-2"/>
    </source>
</evidence>
<dbReference type="FunFam" id="3.20.20.60:FF:000003">
    <property type="entry name" value="3-methyl-2-oxobutanoate hydroxymethyltransferase"/>
    <property type="match status" value="1"/>
</dbReference>
<evidence type="ECO:0000256" key="2">
    <source>
        <dbReference type="ARBA" id="ARBA00008676"/>
    </source>
</evidence>
<keyword evidence="7 10" id="KW-0460">Magnesium</keyword>
<comment type="cofactor">
    <cofactor evidence="7 10">
        <name>Mg(2+)</name>
        <dbReference type="ChEBI" id="CHEBI:18420"/>
    </cofactor>
    <text evidence="7 10">Binds 1 Mg(2+) ion per subunit.</text>
</comment>
<evidence type="ECO:0000313" key="11">
    <source>
        <dbReference type="EMBL" id="RIA47141.1"/>
    </source>
</evidence>
<dbReference type="InterPro" id="IPR003700">
    <property type="entry name" value="Pantoate_hydroxy_MeTrfase"/>
</dbReference>
<feature type="binding site" evidence="7 10">
    <location>
        <position position="64"/>
    </location>
    <ligand>
        <name>Mg(2+)</name>
        <dbReference type="ChEBI" id="CHEBI:18420"/>
    </ligand>
</feature>
<dbReference type="GO" id="GO:0008168">
    <property type="term" value="F:methyltransferase activity"/>
    <property type="evidence" value="ECO:0007669"/>
    <property type="project" value="UniProtKB-KW"/>
</dbReference>
<comment type="pathway">
    <text evidence="1 7">Cofactor biosynthesis; (R)-pantothenate biosynthesis; (R)-pantoate from 3-methyl-2-oxobutanoate: step 1/2.</text>
</comment>
<dbReference type="OrthoDB" id="9781789at2"/>
<dbReference type="GO" id="GO:0005737">
    <property type="term" value="C:cytoplasm"/>
    <property type="evidence" value="ECO:0007669"/>
    <property type="project" value="UniProtKB-SubCell"/>
</dbReference>
<protein>
    <recommendedName>
        <fullName evidence="7">3-methyl-2-oxobutanoate hydroxymethyltransferase</fullName>
        <ecNumber evidence="7">2.1.2.11</ecNumber>
    </recommendedName>
    <alternativeName>
        <fullName evidence="7">Ketopantoate hydroxymethyltransferase</fullName>
        <shortName evidence="7">KPHMT</shortName>
    </alternativeName>
</protein>
<keyword evidence="7" id="KW-0963">Cytoplasm</keyword>
<comment type="function">
    <text evidence="6 7">Catalyzes the reversible reaction in which hydroxymethyl group from 5,10-methylenetetrahydrofolate is transferred onto alpha-ketoisovalerate to form ketopantoate.</text>
</comment>
<dbReference type="GO" id="GO:0003864">
    <property type="term" value="F:3-methyl-2-oxobutanoate hydroxymethyltransferase activity"/>
    <property type="evidence" value="ECO:0007669"/>
    <property type="project" value="UniProtKB-UniRule"/>
</dbReference>
<comment type="subcellular location">
    <subcellularLocation>
        <location evidence="7">Cytoplasm</location>
    </subcellularLocation>
</comment>
<dbReference type="RefSeq" id="WP_119035140.1">
    <property type="nucleotide sequence ID" value="NZ_QXDC01000002.1"/>
</dbReference>
<dbReference type="AlphaFoldDB" id="A0A397PN21"/>
<evidence type="ECO:0000256" key="1">
    <source>
        <dbReference type="ARBA" id="ARBA00005033"/>
    </source>
</evidence>
<keyword evidence="11" id="KW-0489">Methyltransferase</keyword>
<keyword evidence="12" id="KW-1185">Reference proteome</keyword>
<evidence type="ECO:0000313" key="12">
    <source>
        <dbReference type="Proteomes" id="UP000266568"/>
    </source>
</evidence>
<dbReference type="GO" id="GO:0032259">
    <property type="term" value="P:methylation"/>
    <property type="evidence" value="ECO:0007669"/>
    <property type="project" value="UniProtKB-KW"/>
</dbReference>
<dbReference type="EMBL" id="QXDC01000002">
    <property type="protein sequence ID" value="RIA47141.1"/>
    <property type="molecule type" value="Genomic_DNA"/>
</dbReference>
<accession>A0A397PN21</accession>
<dbReference type="GO" id="GO:0000287">
    <property type="term" value="F:magnesium ion binding"/>
    <property type="evidence" value="ECO:0007669"/>
    <property type="project" value="TreeGrafter"/>
</dbReference>
<dbReference type="CDD" id="cd06557">
    <property type="entry name" value="KPHMT-like"/>
    <property type="match status" value="1"/>
</dbReference>
<evidence type="ECO:0000256" key="3">
    <source>
        <dbReference type="ARBA" id="ARBA00011424"/>
    </source>
</evidence>
<dbReference type="NCBIfam" id="NF001452">
    <property type="entry name" value="PRK00311.1"/>
    <property type="match status" value="1"/>
</dbReference>
<feature type="binding site" evidence="7 10">
    <location>
        <position position="135"/>
    </location>
    <ligand>
        <name>Mg(2+)</name>
        <dbReference type="ChEBI" id="CHEBI:18420"/>
    </ligand>
</feature>
<dbReference type="UniPathway" id="UPA00028">
    <property type="reaction ID" value="UER00003"/>
</dbReference>
<comment type="subunit">
    <text evidence="3 7">Homodecamer; pentamer of dimers.</text>
</comment>
<dbReference type="SUPFAM" id="SSF51621">
    <property type="entry name" value="Phosphoenolpyruvate/pyruvate domain"/>
    <property type="match status" value="1"/>
</dbReference>
<dbReference type="Pfam" id="PF02548">
    <property type="entry name" value="Pantoate_transf"/>
    <property type="match status" value="1"/>
</dbReference>
<keyword evidence="4 7" id="KW-0566">Pantothenate biosynthesis</keyword>
<evidence type="ECO:0000256" key="8">
    <source>
        <dbReference type="PIRSR" id="PIRSR000388-1"/>
    </source>
</evidence>
<keyword evidence="7 10" id="KW-0479">Metal-binding</keyword>